<comment type="caution">
    <text evidence="2">The sequence shown here is derived from an EMBL/GenBank/DDBJ whole genome shotgun (WGS) entry which is preliminary data.</text>
</comment>
<evidence type="ECO:0000256" key="1">
    <source>
        <dbReference type="SAM" id="SignalP"/>
    </source>
</evidence>
<organism evidence="2 3">
    <name type="scientific">Lasallia pustulata</name>
    <dbReference type="NCBI Taxonomy" id="136370"/>
    <lineage>
        <taxon>Eukaryota</taxon>
        <taxon>Fungi</taxon>
        <taxon>Dikarya</taxon>
        <taxon>Ascomycota</taxon>
        <taxon>Pezizomycotina</taxon>
        <taxon>Lecanoromycetes</taxon>
        <taxon>OSLEUM clade</taxon>
        <taxon>Umbilicariomycetidae</taxon>
        <taxon>Umbilicariales</taxon>
        <taxon>Umbilicariaceae</taxon>
        <taxon>Lasallia</taxon>
    </lineage>
</organism>
<feature type="chain" id="PRO_5024368304" evidence="1">
    <location>
        <begin position="22"/>
        <end position="181"/>
    </location>
</feature>
<name>A0A5M8PIH1_9LECA</name>
<evidence type="ECO:0000313" key="3">
    <source>
        <dbReference type="Proteomes" id="UP000324767"/>
    </source>
</evidence>
<dbReference type="AlphaFoldDB" id="A0A5M8PIH1"/>
<protein>
    <submittedName>
        <fullName evidence="2">Uncharacterized protein</fullName>
    </submittedName>
</protein>
<dbReference type="EMBL" id="VXIT01000011">
    <property type="protein sequence ID" value="KAA6409199.1"/>
    <property type="molecule type" value="Genomic_DNA"/>
</dbReference>
<evidence type="ECO:0000313" key="2">
    <source>
        <dbReference type="EMBL" id="KAA6409199.1"/>
    </source>
</evidence>
<keyword evidence="1" id="KW-0732">Signal</keyword>
<proteinExistence type="predicted"/>
<feature type="signal peptide" evidence="1">
    <location>
        <begin position="1"/>
        <end position="21"/>
    </location>
</feature>
<dbReference type="Proteomes" id="UP000324767">
    <property type="component" value="Unassembled WGS sequence"/>
</dbReference>
<dbReference type="OrthoDB" id="5367786at2759"/>
<sequence>MRHVTLTLYIVLIAAIPASNAVPLAPRSQYCSNAPTTVAGTTLVGTTSNPRSIIPLTLLPRATFNNVKWCVPNSQTFITLRLTAKLSPVVLEPLFATVRQSVYAQIQGNGDSVLPGGGYAVQRGNLVFELTNANNHQCTWGVLSRAVWALTNFMGVKDMWGEVEFDVFDGGNEVASGTIEI</sequence>
<reference evidence="2 3" key="1">
    <citation type="submission" date="2019-09" db="EMBL/GenBank/DDBJ databases">
        <title>The hologenome of the rock-dwelling lichen Lasallia pustulata.</title>
        <authorList>
            <person name="Greshake Tzovaras B."/>
            <person name="Segers F."/>
            <person name="Bicker A."/>
            <person name="Dal Grande F."/>
            <person name="Otte J."/>
            <person name="Hankeln T."/>
            <person name="Schmitt I."/>
            <person name="Ebersberger I."/>
        </authorList>
    </citation>
    <scope>NUCLEOTIDE SEQUENCE [LARGE SCALE GENOMIC DNA]</scope>
    <source>
        <strain evidence="2">A1-1</strain>
    </source>
</reference>
<accession>A0A5M8PIH1</accession>
<gene>
    <name evidence="2" type="ORF">FRX48_06752</name>
</gene>